<dbReference type="STRING" id="1735162.PeribacterB2_0587"/>
<feature type="transmembrane region" description="Helical" evidence="1">
    <location>
        <begin position="155"/>
        <end position="174"/>
    </location>
</feature>
<sequence>MPAAKGAHARKPLPPAPKLKKLIGPSFIILGLGLGSGEVILWPYLASNFGLGMAWAIVVGVTMQFFINMEVSRYALIHGESIFVGFARRWKWLPAWFILSTFLGFGWPGIGLAGATLLAGALGIDNVHAVAIIVFLCIGLFLSMGRVLYKSVEKLQMVVIGLGVPFILLLALYLSRSADIVTLAQGLVGQGEGFWFLPMGVPLAAFLGALAYSGAGGNLNLAQSCYVRDKGYGMGRYADRITSVITGEGGAQKISLRGCTFAITDENLRRFRRWWKVTNLEHLLVFWLLGLITMLLLSFLSYVTTFGTAGNAQGIHFILLESSVIAQRTLPVFGMLFLIATGVMLLATQLTVLDSTSRIITENALLLARRHTAPVSLLYYGILWAQILFGIAVFSLGFDQPRELIVLGAVFNAFAMFIYTGLLLIFNNRALARPLRPARWRNFALLFTFLFLGFFCGVTVGSFLV</sequence>
<dbReference type="NCBIfam" id="NF037982">
    <property type="entry name" value="Nramp_1"/>
    <property type="match status" value="1"/>
</dbReference>
<feature type="transmembrane region" description="Helical" evidence="1">
    <location>
        <begin position="404"/>
        <end position="425"/>
    </location>
</feature>
<reference evidence="3" key="1">
    <citation type="submission" date="2015-10" db="EMBL/GenBank/DDBJ databases">
        <title>Analysis of five complete genome sequences for members of the class Peribacteria in the recently recognized Peregrinibacteria bacterial phylum.</title>
        <authorList>
            <person name="Anantharaman K."/>
            <person name="Brown C.T."/>
            <person name="Burstein D."/>
            <person name="Castelle C.J."/>
            <person name="Probst A.J."/>
            <person name="Thomas B.C."/>
            <person name="Williams K.H."/>
            <person name="Banfield J.F."/>
        </authorList>
    </citation>
    <scope>NUCLEOTIDE SEQUENCE [LARGE SCALE GENOMIC DNA]</scope>
</reference>
<accession>A0A0S1SNV2</accession>
<accession>A0A0S1SKB1</accession>
<keyword evidence="1" id="KW-1133">Transmembrane helix</keyword>
<feature type="transmembrane region" description="Helical" evidence="1">
    <location>
        <begin position="21"/>
        <end position="45"/>
    </location>
</feature>
<dbReference type="Proteomes" id="UP000069135">
    <property type="component" value="Chromosome"/>
</dbReference>
<evidence type="ECO:0000313" key="3">
    <source>
        <dbReference type="Proteomes" id="UP000069135"/>
    </source>
</evidence>
<feature type="transmembrane region" description="Helical" evidence="1">
    <location>
        <begin position="445"/>
        <end position="464"/>
    </location>
</feature>
<keyword evidence="1" id="KW-0812">Transmembrane</keyword>
<gene>
    <name evidence="2" type="ORF">PeribacterD1_0588</name>
</gene>
<feature type="transmembrane region" description="Helical" evidence="1">
    <location>
        <begin position="377"/>
        <end position="398"/>
    </location>
</feature>
<dbReference type="EMBL" id="CP013065">
    <property type="protein sequence ID" value="ALM13271.1"/>
    <property type="molecule type" value="Genomic_DNA"/>
</dbReference>
<organism evidence="2 3">
    <name type="scientific">Candidatus Peribacter riflensis</name>
    <dbReference type="NCBI Taxonomy" id="1735162"/>
    <lineage>
        <taxon>Bacteria</taxon>
        <taxon>Candidatus Peregrinibacteriota</taxon>
        <taxon>Candidatus Peribacteria</taxon>
        <taxon>Candidatus Peribacterales</taxon>
        <taxon>Candidatus Peribacteraceae</taxon>
        <taxon>Candidatus Peribacter</taxon>
    </lineage>
</organism>
<feature type="transmembrane region" description="Helical" evidence="1">
    <location>
        <begin position="51"/>
        <end position="71"/>
    </location>
</feature>
<feature type="transmembrane region" description="Helical" evidence="1">
    <location>
        <begin position="127"/>
        <end position="148"/>
    </location>
</feature>
<evidence type="ECO:0000256" key="1">
    <source>
        <dbReference type="SAM" id="Phobius"/>
    </source>
</evidence>
<dbReference type="AlphaFoldDB" id="A0A0S1SGY2"/>
<dbReference type="KEGG" id="prf:PeribacterA2_0588"/>
<accession>A0A0S1SSJ4</accession>
<feature type="transmembrane region" description="Helical" evidence="1">
    <location>
        <begin position="332"/>
        <end position="356"/>
    </location>
</feature>
<accession>A0A0S1SGY2</accession>
<evidence type="ECO:0000313" key="2">
    <source>
        <dbReference type="EMBL" id="ALM13271.1"/>
    </source>
</evidence>
<proteinExistence type="predicted"/>
<protein>
    <submittedName>
        <fullName evidence="2">Uncharacterized protein</fullName>
    </submittedName>
</protein>
<feature type="transmembrane region" description="Helical" evidence="1">
    <location>
        <begin position="283"/>
        <end position="303"/>
    </location>
</feature>
<reference evidence="2 3" key="2">
    <citation type="journal article" date="2016" name="PeerJ">
        <title>Analysis of five complete genome sequences for members of the class Peribacteria in the recently recognized Peregrinibacteria bacterial phylum.</title>
        <authorList>
            <person name="Anantharaman K."/>
            <person name="Brown C.T."/>
            <person name="Burstein D."/>
            <person name="Castelle C.J."/>
            <person name="Probst A.J."/>
            <person name="Thomas B.C."/>
            <person name="Williams K.H."/>
            <person name="Banfield J.F."/>
        </authorList>
    </citation>
    <scope>NUCLEOTIDE SEQUENCE [LARGE SCALE GENOMIC DNA]</scope>
    <source>
        <strain evidence="2">RIFOXYD1_FULL_PER-ii_59_16</strain>
    </source>
</reference>
<feature type="transmembrane region" description="Helical" evidence="1">
    <location>
        <begin position="92"/>
        <end position="121"/>
    </location>
</feature>
<keyword evidence="1" id="KW-0472">Membrane</keyword>
<name>A0A0S1SGY2_9BACT</name>
<feature type="transmembrane region" description="Helical" evidence="1">
    <location>
        <begin position="194"/>
        <end position="212"/>
    </location>
</feature>
<accession>A0A0S1SWQ9</accession>